<evidence type="ECO:0000259" key="1">
    <source>
        <dbReference type="Pfam" id="PF00144"/>
    </source>
</evidence>
<dbReference type="Proteomes" id="UP000604046">
    <property type="component" value="Unassembled WGS sequence"/>
</dbReference>
<dbReference type="InterPro" id="IPR001466">
    <property type="entry name" value="Beta-lactam-related"/>
</dbReference>
<proteinExistence type="predicted"/>
<dbReference type="InterPro" id="IPR050491">
    <property type="entry name" value="AmpC-like"/>
</dbReference>
<dbReference type="InterPro" id="IPR012338">
    <property type="entry name" value="Beta-lactam/transpept-like"/>
</dbReference>
<keyword evidence="3" id="KW-1185">Reference proteome</keyword>
<feature type="domain" description="Beta-lactamase-related" evidence="1">
    <location>
        <begin position="60"/>
        <end position="364"/>
    </location>
</feature>
<organism evidence="2 3">
    <name type="scientific">Symbiodinium natans</name>
    <dbReference type="NCBI Taxonomy" id="878477"/>
    <lineage>
        <taxon>Eukaryota</taxon>
        <taxon>Sar</taxon>
        <taxon>Alveolata</taxon>
        <taxon>Dinophyceae</taxon>
        <taxon>Suessiales</taxon>
        <taxon>Symbiodiniaceae</taxon>
        <taxon>Symbiodinium</taxon>
    </lineage>
</organism>
<dbReference type="Gene3D" id="3.40.710.10">
    <property type="entry name" value="DD-peptidase/beta-lactamase superfamily"/>
    <property type="match status" value="1"/>
</dbReference>
<accession>A0A812RG54</accession>
<dbReference type="AlphaFoldDB" id="A0A812RG54"/>
<evidence type="ECO:0000313" key="3">
    <source>
        <dbReference type="Proteomes" id="UP000604046"/>
    </source>
</evidence>
<dbReference type="EMBL" id="CAJNDS010002335">
    <property type="protein sequence ID" value="CAE7437661.1"/>
    <property type="molecule type" value="Genomic_DNA"/>
</dbReference>
<dbReference type="Pfam" id="PF00144">
    <property type="entry name" value="Beta-lactamase"/>
    <property type="match status" value="1"/>
</dbReference>
<sequence>MTGSDSAPPGLSLPRVEKAVKSASKSVGRYGGVVLQAAAAWNQSLLFAAAAGALDAGVETISMTDSFEVASVTKMVTATAVLQLADEGLLQLDQTMDEVAHGRVAKLVQERVPKWSLDRFGGVTMTQLLQHTSGLPNYWEGPFVNTFEAEPDKEWSTWELLSYAADMKDSCPVADRGLPRSFAYADTNYLLLGLVLETLTESSLPALFRTRVFDPAGMSREGTYCSFLEHRPSGAPPLAKRYVGPTQITGKVQHSADSFAAGGVVSTTADLQKFMSALANGDLFPIGGKATLKRMMSWIPAKRGPGFWYGLGLMRIDLDDQVGLFRRWFSKRKPRGFLWGHEGFGGAFAWCWVPGDNHPEVIITGSTNNEARSYGTLIEQLVDDLEPHLAP</sequence>
<gene>
    <name evidence="2" type="ORF">SNAT2548_LOCUS23783</name>
</gene>
<dbReference type="PANTHER" id="PTHR46825:SF7">
    <property type="entry name" value="D-ALANYL-D-ALANINE CARBOXYPEPTIDASE"/>
    <property type="match status" value="1"/>
</dbReference>
<dbReference type="PANTHER" id="PTHR46825">
    <property type="entry name" value="D-ALANYL-D-ALANINE-CARBOXYPEPTIDASE/ENDOPEPTIDASE AMPH"/>
    <property type="match status" value="1"/>
</dbReference>
<protein>
    <recommendedName>
        <fullName evidence="1">Beta-lactamase-related domain-containing protein</fullName>
    </recommendedName>
</protein>
<name>A0A812RG54_9DINO</name>
<dbReference type="OrthoDB" id="10250282at2759"/>
<dbReference type="SUPFAM" id="SSF56601">
    <property type="entry name" value="beta-lactamase/transpeptidase-like"/>
    <property type="match status" value="1"/>
</dbReference>
<evidence type="ECO:0000313" key="2">
    <source>
        <dbReference type="EMBL" id="CAE7437661.1"/>
    </source>
</evidence>
<comment type="caution">
    <text evidence="2">The sequence shown here is derived from an EMBL/GenBank/DDBJ whole genome shotgun (WGS) entry which is preliminary data.</text>
</comment>
<reference evidence="2" key="1">
    <citation type="submission" date="2021-02" db="EMBL/GenBank/DDBJ databases">
        <authorList>
            <person name="Dougan E. K."/>
            <person name="Rhodes N."/>
            <person name="Thang M."/>
            <person name="Chan C."/>
        </authorList>
    </citation>
    <scope>NUCLEOTIDE SEQUENCE</scope>
</reference>